<dbReference type="RefSeq" id="WP_272419756.1">
    <property type="nucleotide sequence ID" value="NZ_JAGTJJ010000004.1"/>
</dbReference>
<gene>
    <name evidence="3" type="ORF">KEG57_13095</name>
</gene>
<proteinExistence type="inferred from homology"/>
<sequence length="163" mass="18749">MVLLNRFIIQAAEALIEAKKDTAVAIADEKRLFKQIEQEVEAAKEWEQRARKASEAGDDVLAKEALARQQAHAGFVSQLRADWQEQREIVEELKGTLRRFNHAIEQAKFAKNRLIARKLVTRTRLLEEQAARMDRFVEMLDLLVEFEGTRQRGGPGQRRNSVP</sequence>
<protein>
    <submittedName>
        <fullName evidence="3">PspA/IM30 family protein</fullName>
    </submittedName>
</protein>
<comment type="caution">
    <text evidence="3">The sequence shown here is derived from an EMBL/GenBank/DDBJ whole genome shotgun (WGS) entry which is preliminary data.</text>
</comment>
<dbReference type="Pfam" id="PF04012">
    <property type="entry name" value="PspA_IM30"/>
    <property type="match status" value="1"/>
</dbReference>
<dbReference type="PANTHER" id="PTHR31088:SF6">
    <property type="entry name" value="PHAGE SHOCK PROTEIN A"/>
    <property type="match status" value="1"/>
</dbReference>
<evidence type="ECO:0000256" key="1">
    <source>
        <dbReference type="ARBA" id="ARBA00043985"/>
    </source>
</evidence>
<accession>A0A9X4ASQ7</accession>
<evidence type="ECO:0000313" key="3">
    <source>
        <dbReference type="EMBL" id="MDC3981442.1"/>
    </source>
</evidence>
<keyword evidence="4" id="KW-1185">Reference proteome</keyword>
<keyword evidence="2" id="KW-0175">Coiled coil</keyword>
<feature type="coiled-coil region" evidence="2">
    <location>
        <begin position="29"/>
        <end position="56"/>
    </location>
</feature>
<dbReference type="EMBL" id="JAGTJJ010000004">
    <property type="protein sequence ID" value="MDC3981442.1"/>
    <property type="molecule type" value="Genomic_DNA"/>
</dbReference>
<dbReference type="AlphaFoldDB" id="A0A9X4ASQ7"/>
<evidence type="ECO:0000256" key="2">
    <source>
        <dbReference type="SAM" id="Coils"/>
    </source>
</evidence>
<dbReference type="Proteomes" id="UP001151081">
    <property type="component" value="Unassembled WGS sequence"/>
</dbReference>
<evidence type="ECO:0000313" key="4">
    <source>
        <dbReference type="Proteomes" id="UP001151081"/>
    </source>
</evidence>
<dbReference type="InterPro" id="IPR007157">
    <property type="entry name" value="PspA_VIPP1"/>
</dbReference>
<reference evidence="3 4" key="1">
    <citation type="submission" date="2021-04" db="EMBL/GenBank/DDBJ databases">
        <title>Genome analysis of Polyangium sp.</title>
        <authorList>
            <person name="Li Y."/>
            <person name="Wang J."/>
        </authorList>
    </citation>
    <scope>NUCLEOTIDE SEQUENCE [LARGE SCALE GENOMIC DNA]</scope>
    <source>
        <strain evidence="3 4">SDU14</strain>
    </source>
</reference>
<comment type="similarity">
    <text evidence="1">Belongs to the PspA/Vipp/IM30 family.</text>
</comment>
<name>A0A9X4ASQ7_9BACT</name>
<dbReference type="PANTHER" id="PTHR31088">
    <property type="entry name" value="MEMBRANE-ASSOCIATED PROTEIN VIPP1, CHLOROPLASTIC"/>
    <property type="match status" value="1"/>
</dbReference>
<organism evidence="3 4">
    <name type="scientific">Polyangium jinanense</name>
    <dbReference type="NCBI Taxonomy" id="2829994"/>
    <lineage>
        <taxon>Bacteria</taxon>
        <taxon>Pseudomonadati</taxon>
        <taxon>Myxococcota</taxon>
        <taxon>Polyangia</taxon>
        <taxon>Polyangiales</taxon>
        <taxon>Polyangiaceae</taxon>
        <taxon>Polyangium</taxon>
    </lineage>
</organism>